<name>A0A4P5NQJ6_9PROT</name>
<dbReference type="Proteomes" id="UP000315095">
    <property type="component" value="Unassembled WGS sequence"/>
</dbReference>
<dbReference type="InterPro" id="IPR000620">
    <property type="entry name" value="EamA_dom"/>
</dbReference>
<keyword evidence="1" id="KW-0472">Membrane</keyword>
<feature type="transmembrane region" description="Helical" evidence="1">
    <location>
        <begin position="143"/>
        <end position="165"/>
    </location>
</feature>
<feature type="transmembrane region" description="Helical" evidence="1">
    <location>
        <begin position="21"/>
        <end position="39"/>
    </location>
</feature>
<feature type="transmembrane region" description="Helical" evidence="1">
    <location>
        <begin position="171"/>
        <end position="191"/>
    </location>
</feature>
<dbReference type="GO" id="GO:0016020">
    <property type="term" value="C:membrane"/>
    <property type="evidence" value="ECO:0007669"/>
    <property type="project" value="InterPro"/>
</dbReference>
<keyword evidence="1" id="KW-0812">Transmembrane</keyword>
<keyword evidence="1" id="KW-1133">Transmembrane helix</keyword>
<dbReference type="Pfam" id="PF00892">
    <property type="entry name" value="EamA"/>
    <property type="match status" value="1"/>
</dbReference>
<feature type="transmembrane region" description="Helical" evidence="1">
    <location>
        <begin position="59"/>
        <end position="76"/>
    </location>
</feature>
<proteinExistence type="predicted"/>
<feature type="transmembrane region" description="Helical" evidence="1">
    <location>
        <begin position="268"/>
        <end position="289"/>
    </location>
</feature>
<feature type="transmembrane region" description="Helical" evidence="1">
    <location>
        <begin position="113"/>
        <end position="131"/>
    </location>
</feature>
<feature type="transmembrane region" description="Helical" evidence="1">
    <location>
        <begin position="88"/>
        <end position="107"/>
    </location>
</feature>
<evidence type="ECO:0000256" key="1">
    <source>
        <dbReference type="SAM" id="Phobius"/>
    </source>
</evidence>
<evidence type="ECO:0000259" key="2">
    <source>
        <dbReference type="Pfam" id="PF00892"/>
    </source>
</evidence>
<feature type="transmembrane region" description="Helical" evidence="1">
    <location>
        <begin position="242"/>
        <end position="261"/>
    </location>
</feature>
<gene>
    <name evidence="3" type="ORF">MSKU9_0172</name>
</gene>
<evidence type="ECO:0000313" key="3">
    <source>
        <dbReference type="EMBL" id="GCE82031.1"/>
    </source>
</evidence>
<sequence length="321" mass="34486">MLHEGENIVSATKTLLAPPRQIPLGVLCGAGAGALWGLVFLAPELVGTFTPMQLAVGRYLAYGVIACVLIAPRWPVLSRTVTRQDWQALFWLSLLGNILYYILLSMAVQLGGIALTSLIAGFLPVIVTVVGSREADAVSLKQLVPSLILCGAGMLCIGSQAILVATPAGSSITGLFCAFAALASWSAYVVWNSRCLGRLHHISGHEWNLLTGVVTGAQAVLLVPVAWLLTNIHHTAQGWERFISVSVGIAFLASICGNALWNRMSRLLPLTMVGQMILFETLFALLYGFLWEQRTPRPLEVMAFLLVVSSVLSCIAAHRKA</sequence>
<comment type="caution">
    <text evidence="3">The sequence shown here is derived from an EMBL/GenBank/DDBJ whole genome shotgun (WGS) entry which is preliminary data.</text>
</comment>
<feature type="domain" description="EamA" evidence="2">
    <location>
        <begin position="173"/>
        <end position="312"/>
    </location>
</feature>
<dbReference type="SUPFAM" id="SSF103481">
    <property type="entry name" value="Multidrug resistance efflux transporter EmrE"/>
    <property type="match status" value="2"/>
</dbReference>
<dbReference type="EMBL" id="BDLU01000006">
    <property type="protein sequence ID" value="GCE82031.1"/>
    <property type="molecule type" value="Genomic_DNA"/>
</dbReference>
<accession>A0A4P5NQJ6</accession>
<reference evidence="4" key="1">
    <citation type="submission" date="2017-01" db="EMBL/GenBank/DDBJ databases">
        <title>Komagataeibacter sp. MSKU9 whole genome sequencing project.</title>
        <authorList>
            <person name="Matsutani M."/>
            <person name="Naloka K."/>
            <person name="Theeragool G."/>
            <person name="Yakushi T."/>
            <person name="Matsushita K."/>
        </authorList>
    </citation>
    <scope>NUCLEOTIDE SEQUENCE [LARGE SCALE GENOMIC DNA]</scope>
    <source>
        <strain evidence="4">MSKU9</strain>
    </source>
</reference>
<protein>
    <submittedName>
        <fullName evidence="3">Putative membrane protein</fullName>
    </submittedName>
</protein>
<feature type="transmembrane region" description="Helical" evidence="1">
    <location>
        <begin position="207"/>
        <end position="230"/>
    </location>
</feature>
<dbReference type="AlphaFoldDB" id="A0A4P5NQJ6"/>
<organism evidence="3 4">
    <name type="scientific">Komagataeibacter diospyri</name>
    <dbReference type="NCBI Taxonomy" id="1932662"/>
    <lineage>
        <taxon>Bacteria</taxon>
        <taxon>Pseudomonadati</taxon>
        <taxon>Pseudomonadota</taxon>
        <taxon>Alphaproteobacteria</taxon>
        <taxon>Acetobacterales</taxon>
        <taxon>Acetobacteraceae</taxon>
        <taxon>Komagataeibacter</taxon>
    </lineage>
</organism>
<keyword evidence="4" id="KW-1185">Reference proteome</keyword>
<evidence type="ECO:0000313" key="4">
    <source>
        <dbReference type="Proteomes" id="UP000315095"/>
    </source>
</evidence>
<feature type="transmembrane region" description="Helical" evidence="1">
    <location>
        <begin position="301"/>
        <end position="318"/>
    </location>
</feature>
<dbReference type="InterPro" id="IPR037185">
    <property type="entry name" value="EmrE-like"/>
</dbReference>